<evidence type="ECO:0000313" key="3">
    <source>
        <dbReference type="Proteomes" id="UP001172721"/>
    </source>
</evidence>
<feature type="transmembrane region" description="Helical" evidence="1">
    <location>
        <begin position="171"/>
        <end position="193"/>
    </location>
</feature>
<feature type="transmembrane region" description="Helical" evidence="1">
    <location>
        <begin position="103"/>
        <end position="121"/>
    </location>
</feature>
<dbReference type="RefSeq" id="WP_301167752.1">
    <property type="nucleotide sequence ID" value="NZ_JAUHTR010000014.1"/>
</dbReference>
<dbReference type="InterPro" id="IPR049458">
    <property type="entry name" value="EpsG-like"/>
</dbReference>
<dbReference type="Proteomes" id="UP001172721">
    <property type="component" value="Unassembled WGS sequence"/>
</dbReference>
<reference evidence="2" key="1">
    <citation type="submission" date="2023-07" db="EMBL/GenBank/DDBJ databases">
        <title>Fictibacillus sp. isolated from freshwater pond.</title>
        <authorList>
            <person name="Kirdat K."/>
            <person name="Bhat A."/>
            <person name="Mourya A."/>
            <person name="Yadav A."/>
        </authorList>
    </citation>
    <scope>NUCLEOTIDE SEQUENCE</scope>
    <source>
        <strain evidence="2">NE201</strain>
    </source>
</reference>
<organism evidence="2 3">
    <name type="scientific">Fictibacillus fluitans</name>
    <dbReference type="NCBI Taxonomy" id="3058422"/>
    <lineage>
        <taxon>Bacteria</taxon>
        <taxon>Bacillati</taxon>
        <taxon>Bacillota</taxon>
        <taxon>Bacilli</taxon>
        <taxon>Bacillales</taxon>
        <taxon>Fictibacillaceae</taxon>
        <taxon>Fictibacillus</taxon>
    </lineage>
</organism>
<comment type="caution">
    <text evidence="2">The sequence shown here is derived from an EMBL/GenBank/DDBJ whole genome shotgun (WGS) entry which is preliminary data.</text>
</comment>
<keyword evidence="3" id="KW-1185">Reference proteome</keyword>
<keyword evidence="1" id="KW-0472">Membrane</keyword>
<feature type="transmembrane region" description="Helical" evidence="1">
    <location>
        <begin position="326"/>
        <end position="341"/>
    </location>
</feature>
<gene>
    <name evidence="2" type="ORF">QYB97_19785</name>
</gene>
<keyword evidence="1" id="KW-0812">Transmembrane</keyword>
<feature type="transmembrane region" description="Helical" evidence="1">
    <location>
        <begin position="276"/>
        <end position="296"/>
    </location>
</feature>
<feature type="transmembrane region" description="Helical" evidence="1">
    <location>
        <begin position="246"/>
        <end position="264"/>
    </location>
</feature>
<evidence type="ECO:0000313" key="2">
    <source>
        <dbReference type="EMBL" id="MDN4526732.1"/>
    </source>
</evidence>
<feature type="transmembrane region" description="Helical" evidence="1">
    <location>
        <begin position="133"/>
        <end position="159"/>
    </location>
</feature>
<proteinExistence type="predicted"/>
<feature type="transmembrane region" description="Helical" evidence="1">
    <location>
        <begin position="302"/>
        <end position="319"/>
    </location>
</feature>
<evidence type="ECO:0000256" key="1">
    <source>
        <dbReference type="SAM" id="Phobius"/>
    </source>
</evidence>
<keyword evidence="1" id="KW-1133">Transmembrane helix</keyword>
<protein>
    <submittedName>
        <fullName evidence="2">EpsG family protein</fullName>
    </submittedName>
</protein>
<feature type="transmembrane region" description="Helical" evidence="1">
    <location>
        <begin position="40"/>
        <end position="59"/>
    </location>
</feature>
<feature type="transmembrane region" description="Helical" evidence="1">
    <location>
        <begin position="205"/>
        <end position="226"/>
    </location>
</feature>
<dbReference type="Pfam" id="PF14897">
    <property type="entry name" value="EpsG"/>
    <property type="match status" value="1"/>
</dbReference>
<accession>A0ABT8I112</accession>
<dbReference type="EMBL" id="JAUHTR010000014">
    <property type="protein sequence ID" value="MDN4526732.1"/>
    <property type="molecule type" value="Genomic_DNA"/>
</dbReference>
<name>A0ABT8I112_9BACL</name>
<feature type="transmembrane region" description="Helical" evidence="1">
    <location>
        <begin position="6"/>
        <end position="28"/>
    </location>
</feature>
<sequence>MAILWMNLAVVFAVAFLARYFSIAPAMVASSLSFIRPNKLLVFVAFLSLVLVSGLRSNIGDTYFYKHTYEISDFTWDYILNQKDIGFGILQKLLKMFSNDPQVLIFTTALITNLLIIMVLYKYSRMIELSIFVYITGGLYLVSMNGMRQCLAAAIVFTATKYLLNGDWKKYMLIVLFASLFHESALVLIPIYFIARFKAWSKGTLFLLFLSVLVVAAFDQFSTLLFSAIQDTQYGHYQDFSEGGASTIRVAVNGAPLLVAFFGRERLRELFPKSDYIINMAIIGFVFMIVSSQNWIFARFSIYFTLYQMILISWLVLLFRKKDQKFFYYVLLICYLAYYYFENVISLNIMYESNFL</sequence>